<organism evidence="4">
    <name type="scientific">Alexandrium monilatum</name>
    <dbReference type="NCBI Taxonomy" id="311494"/>
    <lineage>
        <taxon>Eukaryota</taxon>
        <taxon>Sar</taxon>
        <taxon>Alveolata</taxon>
        <taxon>Dinophyceae</taxon>
        <taxon>Gonyaulacales</taxon>
        <taxon>Pyrocystaceae</taxon>
        <taxon>Alexandrium</taxon>
    </lineage>
</organism>
<keyword evidence="2" id="KW-0472">Membrane</keyword>
<sequence length="755" mass="84742">MADQSPGLLPGGVAEEPVASLDLPQSNSKGHGSSNAHAPDTSSTKGFGNRLEIVKDDLTRDINRAICAFSSGKEHSAALRGTIPEVGVLLPVEEGDKASGWSSPSYVPRCLKAAVDMEVPYFGEPYRLLVLQQDWPGDLDAGLPSPAKAILEILELVREHGATEHASAWPLHDPAVSKAVLAMEADELMSSKGMEDMACWRRLATKILRLVRIFTPSEYRRQTLEEQYGPGVAFLFAWSSFFIQQLWILVVYAVIWLCVGARRLRDTDDRWIYELMKAGVVLWCAWLALQSTRRFEPSPHGERREIRHKDFVLGTWRRRETRGERRKRILMLLFVGLPMILGTLVLVSTTFAGVTMLVLRIIFIWGRCLEIHSPTSECRDAAVLHSIVGWAAEVACDVLLALLLELFFALGTAVADWIAGLLNYKFQSDRKLFKGMLELCIAAMERIGFVGSLAFMFVPQWSEPTCISLKPLECSCDDLLLGDNDFHCFQRRLPVDTRRWLFESLMKGPFIVAPFISILVKVVVPRLLQCIARTCSHSRKRECCFWLAPMRGVIRFFTLIFAYDGESVKCFTFVCRGQPFPPLPDEHPLREKVTSVLTQFKVKGFEVEDELMELEMGLLWVVFFMPLLPQGVMVTMVAKLLEVNGDLTKMLYVRRRPVPVDDMTMRRELNAYSWCVVVAGLAWTAGLSLITYNDDLYKWGGGGVGIFVGMILFMLLGSAITVWTVNRCSPQPPARLSKVLPQDSAQNGGDDLALR</sequence>
<feature type="transmembrane region" description="Helical" evidence="2">
    <location>
        <begin position="232"/>
        <end position="259"/>
    </location>
</feature>
<feature type="transmembrane region" description="Helical" evidence="2">
    <location>
        <begin position="406"/>
        <end position="424"/>
    </location>
</feature>
<evidence type="ECO:0000259" key="3">
    <source>
        <dbReference type="Pfam" id="PF04547"/>
    </source>
</evidence>
<accession>A0A7S4QN82</accession>
<name>A0A7S4QN82_9DINO</name>
<feature type="region of interest" description="Disordered" evidence="1">
    <location>
        <begin position="1"/>
        <end position="48"/>
    </location>
</feature>
<feature type="domain" description="Anoctamin transmembrane" evidence="3">
    <location>
        <begin position="510"/>
        <end position="729"/>
    </location>
</feature>
<feature type="transmembrane region" description="Helical" evidence="2">
    <location>
        <begin position="329"/>
        <end position="362"/>
    </location>
</feature>
<keyword evidence="2" id="KW-0812">Transmembrane</keyword>
<dbReference type="InterPro" id="IPR049452">
    <property type="entry name" value="Anoctamin_TM"/>
</dbReference>
<feature type="transmembrane region" description="Helical" evidence="2">
    <location>
        <begin position="671"/>
        <end position="692"/>
    </location>
</feature>
<feature type="transmembrane region" description="Helical" evidence="2">
    <location>
        <begin position="704"/>
        <end position="725"/>
    </location>
</feature>
<evidence type="ECO:0000256" key="2">
    <source>
        <dbReference type="SAM" id="Phobius"/>
    </source>
</evidence>
<feature type="transmembrane region" description="Helical" evidence="2">
    <location>
        <begin position="543"/>
        <end position="563"/>
    </location>
</feature>
<reference evidence="4" key="1">
    <citation type="submission" date="2021-01" db="EMBL/GenBank/DDBJ databases">
        <authorList>
            <person name="Corre E."/>
            <person name="Pelletier E."/>
            <person name="Niang G."/>
            <person name="Scheremetjew M."/>
            <person name="Finn R."/>
            <person name="Kale V."/>
            <person name="Holt S."/>
            <person name="Cochrane G."/>
            <person name="Meng A."/>
            <person name="Brown T."/>
            <person name="Cohen L."/>
        </authorList>
    </citation>
    <scope>NUCLEOTIDE SEQUENCE</scope>
    <source>
        <strain evidence="4">CCMP3105</strain>
    </source>
</reference>
<dbReference type="AlphaFoldDB" id="A0A7S4QN82"/>
<evidence type="ECO:0000256" key="1">
    <source>
        <dbReference type="SAM" id="MobiDB-lite"/>
    </source>
</evidence>
<feature type="transmembrane region" description="Helical" evidence="2">
    <location>
        <begin position="436"/>
        <end position="458"/>
    </location>
</feature>
<feature type="region of interest" description="Disordered" evidence="1">
    <location>
        <begin position="736"/>
        <end position="755"/>
    </location>
</feature>
<feature type="transmembrane region" description="Helical" evidence="2">
    <location>
        <begin position="618"/>
        <end position="641"/>
    </location>
</feature>
<evidence type="ECO:0000313" key="4">
    <source>
        <dbReference type="EMBL" id="CAE4588787.1"/>
    </source>
</evidence>
<dbReference type="Pfam" id="PF04547">
    <property type="entry name" value="Anoctamin"/>
    <property type="match status" value="1"/>
</dbReference>
<feature type="compositionally biased region" description="Polar residues" evidence="1">
    <location>
        <begin position="23"/>
        <end position="46"/>
    </location>
</feature>
<dbReference type="EMBL" id="HBNR01033710">
    <property type="protein sequence ID" value="CAE4588787.1"/>
    <property type="molecule type" value="Transcribed_RNA"/>
</dbReference>
<feature type="transmembrane region" description="Helical" evidence="2">
    <location>
        <begin position="510"/>
        <end position="531"/>
    </location>
</feature>
<keyword evidence="2" id="KW-1133">Transmembrane helix</keyword>
<protein>
    <recommendedName>
        <fullName evidence="3">Anoctamin transmembrane domain-containing protein</fullName>
    </recommendedName>
</protein>
<gene>
    <name evidence="4" type="ORF">AMON00008_LOCUS23121</name>
</gene>
<proteinExistence type="predicted"/>